<feature type="region of interest" description="Disordered" evidence="1">
    <location>
        <begin position="1"/>
        <end position="24"/>
    </location>
</feature>
<organism evidence="3 4">
    <name type="scientific">Crucibulum laeve</name>
    <dbReference type="NCBI Taxonomy" id="68775"/>
    <lineage>
        <taxon>Eukaryota</taxon>
        <taxon>Fungi</taxon>
        <taxon>Dikarya</taxon>
        <taxon>Basidiomycota</taxon>
        <taxon>Agaricomycotina</taxon>
        <taxon>Agaricomycetes</taxon>
        <taxon>Agaricomycetidae</taxon>
        <taxon>Agaricales</taxon>
        <taxon>Agaricineae</taxon>
        <taxon>Nidulariaceae</taxon>
        <taxon>Crucibulum</taxon>
    </lineage>
</organism>
<dbReference type="AlphaFoldDB" id="A0A5C3LJK6"/>
<keyword evidence="4" id="KW-1185">Reference proteome</keyword>
<gene>
    <name evidence="3" type="ORF">BDQ12DRAFT_528723</name>
</gene>
<sequence length="215" mass="23120">MDSDNSPPPTPKRDKLEDPSSDDLTSYFERSASTVQDYTGKLEHDYARPLIQAGTVQFQRRPIPATFFGIFFALSSVPTISFIVLSVLTILTIMTIAIVSGVIASVLLLLLLVTLLISTLLFILFVSIFLTGLVLSSYLFLKLILSLRQFGLGGIASWITETKQLVLGSVLNTQPASANTKPPGPPPSAHDSSGPANPMGKIIPIQQVIPGGRVL</sequence>
<dbReference type="OrthoDB" id="3159957at2759"/>
<evidence type="ECO:0000256" key="2">
    <source>
        <dbReference type="SAM" id="Phobius"/>
    </source>
</evidence>
<keyword evidence="2" id="KW-0812">Transmembrane</keyword>
<accession>A0A5C3LJK6</accession>
<reference evidence="3 4" key="1">
    <citation type="journal article" date="2019" name="Nat. Ecol. Evol.">
        <title>Megaphylogeny resolves global patterns of mushroom evolution.</title>
        <authorList>
            <person name="Varga T."/>
            <person name="Krizsan K."/>
            <person name="Foldi C."/>
            <person name="Dima B."/>
            <person name="Sanchez-Garcia M."/>
            <person name="Sanchez-Ramirez S."/>
            <person name="Szollosi G.J."/>
            <person name="Szarkandi J.G."/>
            <person name="Papp V."/>
            <person name="Albert L."/>
            <person name="Andreopoulos W."/>
            <person name="Angelini C."/>
            <person name="Antonin V."/>
            <person name="Barry K.W."/>
            <person name="Bougher N.L."/>
            <person name="Buchanan P."/>
            <person name="Buyck B."/>
            <person name="Bense V."/>
            <person name="Catcheside P."/>
            <person name="Chovatia M."/>
            <person name="Cooper J."/>
            <person name="Damon W."/>
            <person name="Desjardin D."/>
            <person name="Finy P."/>
            <person name="Geml J."/>
            <person name="Haridas S."/>
            <person name="Hughes K."/>
            <person name="Justo A."/>
            <person name="Karasinski D."/>
            <person name="Kautmanova I."/>
            <person name="Kiss B."/>
            <person name="Kocsube S."/>
            <person name="Kotiranta H."/>
            <person name="LaButti K.M."/>
            <person name="Lechner B.E."/>
            <person name="Liimatainen K."/>
            <person name="Lipzen A."/>
            <person name="Lukacs Z."/>
            <person name="Mihaltcheva S."/>
            <person name="Morgado L.N."/>
            <person name="Niskanen T."/>
            <person name="Noordeloos M.E."/>
            <person name="Ohm R.A."/>
            <person name="Ortiz-Santana B."/>
            <person name="Ovrebo C."/>
            <person name="Racz N."/>
            <person name="Riley R."/>
            <person name="Savchenko A."/>
            <person name="Shiryaev A."/>
            <person name="Soop K."/>
            <person name="Spirin V."/>
            <person name="Szebenyi C."/>
            <person name="Tomsovsky M."/>
            <person name="Tulloss R.E."/>
            <person name="Uehling J."/>
            <person name="Grigoriev I.V."/>
            <person name="Vagvolgyi C."/>
            <person name="Papp T."/>
            <person name="Martin F.M."/>
            <person name="Miettinen O."/>
            <person name="Hibbett D.S."/>
            <person name="Nagy L.G."/>
        </authorList>
    </citation>
    <scope>NUCLEOTIDE SEQUENCE [LARGE SCALE GENOMIC DNA]</scope>
    <source>
        <strain evidence="3 4">CBS 166.37</strain>
    </source>
</reference>
<dbReference type="Proteomes" id="UP000308652">
    <property type="component" value="Unassembled WGS sequence"/>
</dbReference>
<feature type="transmembrane region" description="Helical" evidence="2">
    <location>
        <begin position="95"/>
        <end position="116"/>
    </location>
</feature>
<feature type="transmembrane region" description="Helical" evidence="2">
    <location>
        <begin position="67"/>
        <end position="88"/>
    </location>
</feature>
<keyword evidence="2" id="KW-1133">Transmembrane helix</keyword>
<evidence type="ECO:0000313" key="4">
    <source>
        <dbReference type="Proteomes" id="UP000308652"/>
    </source>
</evidence>
<proteinExistence type="predicted"/>
<feature type="transmembrane region" description="Helical" evidence="2">
    <location>
        <begin position="122"/>
        <end position="141"/>
    </location>
</feature>
<feature type="compositionally biased region" description="Pro residues" evidence="1">
    <location>
        <begin position="1"/>
        <end position="10"/>
    </location>
</feature>
<protein>
    <submittedName>
        <fullName evidence="3">Uncharacterized protein</fullName>
    </submittedName>
</protein>
<evidence type="ECO:0000313" key="3">
    <source>
        <dbReference type="EMBL" id="TFK32106.1"/>
    </source>
</evidence>
<dbReference type="Pfam" id="PF16015">
    <property type="entry name" value="Promethin"/>
    <property type="match status" value="1"/>
</dbReference>
<dbReference type="EMBL" id="ML213687">
    <property type="protein sequence ID" value="TFK32106.1"/>
    <property type="molecule type" value="Genomic_DNA"/>
</dbReference>
<keyword evidence="2" id="KW-0472">Membrane</keyword>
<dbReference type="STRING" id="68775.A0A5C3LJK6"/>
<name>A0A5C3LJK6_9AGAR</name>
<evidence type="ECO:0000256" key="1">
    <source>
        <dbReference type="SAM" id="MobiDB-lite"/>
    </source>
</evidence>